<keyword evidence="2" id="KW-0012">Acyltransferase</keyword>
<dbReference type="PANTHER" id="PTHR30602:SF12">
    <property type="entry name" value="AMINO-ACID ACETYLTRANSFERASE NAGS1, CHLOROPLASTIC-RELATED"/>
    <property type="match status" value="1"/>
</dbReference>
<dbReference type="Proteomes" id="UP000694864">
    <property type="component" value="Chromosome 5"/>
</dbReference>
<dbReference type="InterPro" id="IPR010167">
    <property type="entry name" value="NH2A_AcTrfase"/>
</dbReference>
<name>A0ABM1RRE2_CAMSA</name>
<reference evidence="3" key="1">
    <citation type="journal article" date="2014" name="Nat. Commun.">
        <title>The emerging biofuel crop Camelina sativa retains a highly undifferentiated hexaploid genome structure.</title>
        <authorList>
            <person name="Kagale S."/>
            <person name="Koh C."/>
            <person name="Nixon J."/>
            <person name="Bollina V."/>
            <person name="Clarke W.E."/>
            <person name="Tuteja R."/>
            <person name="Spillane C."/>
            <person name="Robinson S.J."/>
            <person name="Links M.G."/>
            <person name="Clarke C."/>
            <person name="Higgins E.E."/>
            <person name="Huebert T."/>
            <person name="Sharpe A.G."/>
            <person name="Parkin I.A."/>
        </authorList>
    </citation>
    <scope>NUCLEOTIDE SEQUENCE [LARGE SCALE GENOMIC DNA]</scope>
    <source>
        <strain evidence="3">cv. DH55</strain>
    </source>
</reference>
<evidence type="ECO:0000313" key="4">
    <source>
        <dbReference type="RefSeq" id="XP_019101580.1"/>
    </source>
</evidence>
<keyword evidence="3" id="KW-1185">Reference proteome</keyword>
<accession>A0ABM1RRE2</accession>
<sequence>MQRKRRRKKIFIMLSGFGFFSGHQHDFQMINSISQIVNNSTSKICLIHLSDQMYSNRESSRRSRRTKQEFLVYLEALLSYCELRIHLWLWKGKDRLSLVQLCSLSLKKSVEKLQLLRFHQIAVDKDREINCSITLTKKASALGLEMLFLLTTRTADWFVRRGFQECSISMIPEARRERINLSRRSKYYMKKLLPDRSGISVVRTFQFGS</sequence>
<keyword evidence="1" id="KW-0808">Transferase</keyword>
<dbReference type="RefSeq" id="XP_019101580.1">
    <property type="nucleotide sequence ID" value="XM_019246035.1"/>
</dbReference>
<reference evidence="4" key="2">
    <citation type="submission" date="2025-08" db="UniProtKB">
        <authorList>
            <consortium name="RefSeq"/>
        </authorList>
    </citation>
    <scope>IDENTIFICATION</scope>
    <source>
        <tissue evidence="4">Leaf</tissue>
    </source>
</reference>
<proteinExistence type="predicted"/>
<gene>
    <name evidence="4" type="primary">LOC104787627</name>
</gene>
<dbReference type="Gene3D" id="3.40.630.30">
    <property type="match status" value="1"/>
</dbReference>
<dbReference type="GeneID" id="104787627"/>
<protein>
    <submittedName>
        <fullName evidence="4">Uncharacterized protein LOC104787627</fullName>
    </submittedName>
</protein>
<evidence type="ECO:0000256" key="1">
    <source>
        <dbReference type="ARBA" id="ARBA00022679"/>
    </source>
</evidence>
<evidence type="ECO:0000256" key="2">
    <source>
        <dbReference type="ARBA" id="ARBA00023315"/>
    </source>
</evidence>
<evidence type="ECO:0000313" key="3">
    <source>
        <dbReference type="Proteomes" id="UP000694864"/>
    </source>
</evidence>
<dbReference type="PANTHER" id="PTHR30602">
    <property type="entry name" value="AMINO-ACID ACETYLTRANSFERASE"/>
    <property type="match status" value="1"/>
</dbReference>
<organism evidence="3 4">
    <name type="scientific">Camelina sativa</name>
    <name type="common">False flax</name>
    <name type="synonym">Myagrum sativum</name>
    <dbReference type="NCBI Taxonomy" id="90675"/>
    <lineage>
        <taxon>Eukaryota</taxon>
        <taxon>Viridiplantae</taxon>
        <taxon>Streptophyta</taxon>
        <taxon>Embryophyta</taxon>
        <taxon>Tracheophyta</taxon>
        <taxon>Spermatophyta</taxon>
        <taxon>Magnoliopsida</taxon>
        <taxon>eudicotyledons</taxon>
        <taxon>Gunneridae</taxon>
        <taxon>Pentapetalae</taxon>
        <taxon>rosids</taxon>
        <taxon>malvids</taxon>
        <taxon>Brassicales</taxon>
        <taxon>Brassicaceae</taxon>
        <taxon>Camelineae</taxon>
        <taxon>Camelina</taxon>
    </lineage>
</organism>